<evidence type="ECO:0000313" key="2">
    <source>
        <dbReference type="EMBL" id="RDK88875.1"/>
    </source>
</evidence>
<dbReference type="AlphaFoldDB" id="A0A370QKH7"/>
<dbReference type="Gene3D" id="3.40.50.410">
    <property type="entry name" value="von Willebrand factor, type A domain"/>
    <property type="match status" value="1"/>
</dbReference>
<dbReference type="Proteomes" id="UP000255317">
    <property type="component" value="Unassembled WGS sequence"/>
</dbReference>
<gene>
    <name evidence="2" type="ORF">C8D94_101752</name>
</gene>
<sequence length="309" mass="36288">MDIEKQINEITGFKNLELLATQVVEGFISGLHKSPFHGFSAEFAEHKIYNNGESTKHIDWKLYAKTDKLYTKRYEEETNLRCHLILDNSSSMHYPKLKDFNINSLNKIGFSVLASAAIMNLLKRQRDAVGMSIYSNEYEFYANEKGSERHHQMLLQHLNNALSRSRKEIGTKTYTHLHLIAEKLKRRSLVFLFTDMFQSDAEEEQLFEALQHLKYNKHEVVLFHTFDKGKELEFDFNNRPKRFVDVETGDHINLYADNVKDTYEVAVQEYFDALKLKCGQYRIKYVQADINEGFNKILTTYLVERQKFG</sequence>
<proteinExistence type="predicted"/>
<protein>
    <submittedName>
        <fullName evidence="2">Uncharacterized protein DUF58</fullName>
    </submittedName>
</protein>
<keyword evidence="3" id="KW-1185">Reference proteome</keyword>
<dbReference type="PANTHER" id="PTHR33608">
    <property type="entry name" value="BLL2464 PROTEIN"/>
    <property type="match status" value="1"/>
</dbReference>
<dbReference type="InterPro" id="IPR036465">
    <property type="entry name" value="vWFA_dom_sf"/>
</dbReference>
<dbReference type="PANTHER" id="PTHR33608:SF7">
    <property type="entry name" value="DUF58 DOMAIN-CONTAINING PROTEIN"/>
    <property type="match status" value="1"/>
</dbReference>
<feature type="domain" description="DUF58" evidence="1">
    <location>
        <begin position="47"/>
        <end position="265"/>
    </location>
</feature>
<reference evidence="2 3" key="1">
    <citation type="submission" date="2018-07" db="EMBL/GenBank/DDBJ databases">
        <title>Genomic Encyclopedia of Type Strains, Phase IV (KMG-IV): sequencing the most valuable type-strain genomes for metagenomic binning, comparative biology and taxonomic classification.</title>
        <authorList>
            <person name="Goeker M."/>
        </authorList>
    </citation>
    <scope>NUCLEOTIDE SEQUENCE [LARGE SCALE GENOMIC DNA]</scope>
    <source>
        <strain evidence="2 3">DSM 101478</strain>
    </source>
</reference>
<dbReference type="Pfam" id="PF01882">
    <property type="entry name" value="DUF58"/>
    <property type="match status" value="1"/>
</dbReference>
<dbReference type="InterPro" id="IPR002881">
    <property type="entry name" value="DUF58"/>
</dbReference>
<accession>A0A370QKH7</accession>
<dbReference type="OrthoDB" id="9776116at2"/>
<evidence type="ECO:0000313" key="3">
    <source>
        <dbReference type="Proteomes" id="UP000255317"/>
    </source>
</evidence>
<dbReference type="EMBL" id="QRAO01000001">
    <property type="protein sequence ID" value="RDK88875.1"/>
    <property type="molecule type" value="Genomic_DNA"/>
</dbReference>
<organism evidence="2 3">
    <name type="scientific">Marinirhabdus gelatinilytica</name>
    <dbReference type="NCBI Taxonomy" id="1703343"/>
    <lineage>
        <taxon>Bacteria</taxon>
        <taxon>Pseudomonadati</taxon>
        <taxon>Bacteroidota</taxon>
        <taxon>Flavobacteriia</taxon>
        <taxon>Flavobacteriales</taxon>
        <taxon>Flavobacteriaceae</taxon>
    </lineage>
</organism>
<evidence type="ECO:0000259" key="1">
    <source>
        <dbReference type="Pfam" id="PF01882"/>
    </source>
</evidence>
<name>A0A370QKH7_9FLAO</name>
<comment type="caution">
    <text evidence="2">The sequence shown here is derived from an EMBL/GenBank/DDBJ whole genome shotgun (WGS) entry which is preliminary data.</text>
</comment>
<dbReference type="SUPFAM" id="SSF53300">
    <property type="entry name" value="vWA-like"/>
    <property type="match status" value="1"/>
</dbReference>
<dbReference type="RefSeq" id="WP_115122536.1">
    <property type="nucleotide sequence ID" value="NZ_QRAO01000001.1"/>
</dbReference>